<sequence length="100" mass="11061">MTISRTSNQTVTFRHPFQLSGFKDLFPAGKYVVDTTEELIESVSITAYRRVSTELHLRTKINGMMSERILSVTPTDLDAALAKDAAFLGAPSTPIEVSNR</sequence>
<proteinExistence type="predicted"/>
<evidence type="ECO:0000313" key="1">
    <source>
        <dbReference type="EMBL" id="PKR58326.1"/>
    </source>
</evidence>
<protein>
    <submittedName>
        <fullName evidence="1">Uncharacterized protein</fullName>
    </submittedName>
</protein>
<gene>
    <name evidence="1" type="ORF">COO92_11320</name>
</gene>
<evidence type="ECO:0000313" key="2">
    <source>
        <dbReference type="Proteomes" id="UP000233332"/>
    </source>
</evidence>
<reference evidence="1 2" key="1">
    <citation type="submission" date="2017-09" db="EMBL/GenBank/DDBJ databases">
        <title>Biodiversity and function of Thalassospira species in the particle-attached aromatic-hydrocarbon-degrading consortia from the surface seawater of the China South Sea.</title>
        <authorList>
            <person name="Dong C."/>
            <person name="Lai Q."/>
            <person name="Shao Z."/>
        </authorList>
    </citation>
    <scope>NUCLEOTIDE SEQUENCE [LARGE SCALE GENOMIC DNA]</scope>
    <source>
        <strain evidence="1 2">139Z-12</strain>
    </source>
</reference>
<name>A0A2N3L6G5_9PROT</name>
<organism evidence="1 2">
    <name type="scientific">Thalassospira lohafexi</name>
    <dbReference type="NCBI Taxonomy" id="744227"/>
    <lineage>
        <taxon>Bacteria</taxon>
        <taxon>Pseudomonadati</taxon>
        <taxon>Pseudomonadota</taxon>
        <taxon>Alphaproteobacteria</taxon>
        <taxon>Rhodospirillales</taxon>
        <taxon>Thalassospiraceae</taxon>
        <taxon>Thalassospira</taxon>
    </lineage>
</organism>
<dbReference type="EMBL" id="NXGX01000004">
    <property type="protein sequence ID" value="PKR58326.1"/>
    <property type="molecule type" value="Genomic_DNA"/>
</dbReference>
<comment type="caution">
    <text evidence="1">The sequence shown here is derived from an EMBL/GenBank/DDBJ whole genome shotgun (WGS) entry which is preliminary data.</text>
</comment>
<keyword evidence="2" id="KW-1185">Reference proteome</keyword>
<accession>A0A2N3L6G5</accession>
<dbReference type="AlphaFoldDB" id="A0A2N3L6G5"/>
<dbReference type="Proteomes" id="UP000233332">
    <property type="component" value="Unassembled WGS sequence"/>
</dbReference>
<dbReference type="RefSeq" id="WP_101302161.1">
    <property type="nucleotide sequence ID" value="NZ_NXGX01000004.1"/>
</dbReference>